<evidence type="ECO:0000313" key="1">
    <source>
        <dbReference type="EMBL" id="GAI00798.1"/>
    </source>
</evidence>
<organism evidence="1">
    <name type="scientific">marine sediment metagenome</name>
    <dbReference type="NCBI Taxonomy" id="412755"/>
    <lineage>
        <taxon>unclassified sequences</taxon>
        <taxon>metagenomes</taxon>
        <taxon>ecological metagenomes</taxon>
    </lineage>
</organism>
<dbReference type="EMBL" id="BARU01046280">
    <property type="protein sequence ID" value="GAI00798.1"/>
    <property type="molecule type" value="Genomic_DNA"/>
</dbReference>
<comment type="caution">
    <text evidence="1">The sequence shown here is derived from an EMBL/GenBank/DDBJ whole genome shotgun (WGS) entry which is preliminary data.</text>
</comment>
<reference evidence="1" key="1">
    <citation type="journal article" date="2014" name="Front. Microbiol.">
        <title>High frequency of phylogenetically diverse reductive dehalogenase-homologous genes in deep subseafloor sedimentary metagenomes.</title>
        <authorList>
            <person name="Kawai M."/>
            <person name="Futagami T."/>
            <person name="Toyoda A."/>
            <person name="Takaki Y."/>
            <person name="Nishi S."/>
            <person name="Hori S."/>
            <person name="Arai W."/>
            <person name="Tsubouchi T."/>
            <person name="Morono Y."/>
            <person name="Uchiyama I."/>
            <person name="Ito T."/>
            <person name="Fujiyama A."/>
            <person name="Inagaki F."/>
            <person name="Takami H."/>
        </authorList>
    </citation>
    <scope>NUCLEOTIDE SEQUENCE</scope>
    <source>
        <strain evidence="1">Expedition CK06-06</strain>
    </source>
</reference>
<protein>
    <submittedName>
        <fullName evidence="1">Uncharacterized protein</fullName>
    </submittedName>
</protein>
<sequence>SSAQLNSDDTRSFGIKSLSSRMEAKPLVVAHDLLPYDPARLGLGKAPTLLKLR</sequence>
<dbReference type="AlphaFoldDB" id="X1K2N7"/>
<feature type="non-terminal residue" evidence="1">
    <location>
        <position position="1"/>
    </location>
</feature>
<accession>X1K2N7</accession>
<gene>
    <name evidence="1" type="ORF">S03H2_69884</name>
</gene>
<proteinExistence type="predicted"/>
<name>X1K2N7_9ZZZZ</name>